<keyword evidence="4 6" id="KW-1133">Transmembrane helix</keyword>
<dbReference type="RefSeq" id="XP_013893886.1">
    <property type="nucleotide sequence ID" value="XM_014038432.1"/>
</dbReference>
<proteinExistence type="inferred from homology"/>
<feature type="transmembrane region" description="Helical" evidence="6">
    <location>
        <begin position="41"/>
        <end position="63"/>
    </location>
</feature>
<accession>A0A0D2LZV3</accession>
<organism evidence="7 8">
    <name type="scientific">Monoraphidium neglectum</name>
    <dbReference type="NCBI Taxonomy" id="145388"/>
    <lineage>
        <taxon>Eukaryota</taxon>
        <taxon>Viridiplantae</taxon>
        <taxon>Chlorophyta</taxon>
        <taxon>core chlorophytes</taxon>
        <taxon>Chlorophyceae</taxon>
        <taxon>CS clade</taxon>
        <taxon>Sphaeropleales</taxon>
        <taxon>Selenastraceae</taxon>
        <taxon>Monoraphidium</taxon>
    </lineage>
</organism>
<dbReference type="EMBL" id="KK103839">
    <property type="protein sequence ID" value="KIY94866.1"/>
    <property type="molecule type" value="Genomic_DNA"/>
</dbReference>
<sequence>MSLWWQFIPYFLLGAAETFTNVGILEMFFTQVSEGMRALGASFYLLTIAIGTYLASALNIIVAAAFPNDLWVADNPIFGHYDYYFFLNAVIMLLGYIAFLLVTRNYEEKPVINADRDPLNTETRTHSNLSSASRAWPSAASRTGRAIELRARSIESVARISLASAGGKDASHVPEAGLVSGRGEA</sequence>
<comment type="similarity">
    <text evidence="2">Belongs to the major facilitator superfamily. Proton-dependent oligopeptide transporter (POT/PTR) (TC 2.A.17) family.</text>
</comment>
<gene>
    <name evidence="7" type="ORF">MNEG_13095</name>
</gene>
<reference evidence="7 8" key="1">
    <citation type="journal article" date="2013" name="BMC Genomics">
        <title>Reconstruction of the lipid metabolism for the microalga Monoraphidium neglectum from its genome sequence reveals characteristics suitable for biofuel production.</title>
        <authorList>
            <person name="Bogen C."/>
            <person name="Al-Dilaimi A."/>
            <person name="Albersmeier A."/>
            <person name="Wichmann J."/>
            <person name="Grundmann M."/>
            <person name="Rupp O."/>
            <person name="Lauersen K.J."/>
            <person name="Blifernez-Klassen O."/>
            <person name="Kalinowski J."/>
            <person name="Goesmann A."/>
            <person name="Mussgnug J.H."/>
            <person name="Kruse O."/>
        </authorList>
    </citation>
    <scope>NUCLEOTIDE SEQUENCE [LARGE SCALE GENOMIC DNA]</scope>
    <source>
        <strain evidence="7 8">SAG 48.87</strain>
    </source>
</reference>
<dbReference type="SUPFAM" id="SSF103473">
    <property type="entry name" value="MFS general substrate transporter"/>
    <property type="match status" value="1"/>
</dbReference>
<keyword evidence="5 6" id="KW-0472">Membrane</keyword>
<evidence type="ECO:0000256" key="1">
    <source>
        <dbReference type="ARBA" id="ARBA00004141"/>
    </source>
</evidence>
<dbReference type="GO" id="GO:0022857">
    <property type="term" value="F:transmembrane transporter activity"/>
    <property type="evidence" value="ECO:0007669"/>
    <property type="project" value="InterPro"/>
</dbReference>
<dbReference type="GeneID" id="25730523"/>
<keyword evidence="3 6" id="KW-0812">Transmembrane</keyword>
<dbReference type="PANTHER" id="PTHR11654">
    <property type="entry name" value="OLIGOPEPTIDE TRANSPORTER-RELATED"/>
    <property type="match status" value="1"/>
</dbReference>
<evidence type="ECO:0000256" key="3">
    <source>
        <dbReference type="ARBA" id="ARBA00022692"/>
    </source>
</evidence>
<evidence type="ECO:0000256" key="6">
    <source>
        <dbReference type="SAM" id="Phobius"/>
    </source>
</evidence>
<dbReference type="GO" id="GO:0016020">
    <property type="term" value="C:membrane"/>
    <property type="evidence" value="ECO:0007669"/>
    <property type="project" value="UniProtKB-SubCell"/>
</dbReference>
<keyword evidence="8" id="KW-1185">Reference proteome</keyword>
<dbReference type="InterPro" id="IPR036259">
    <property type="entry name" value="MFS_trans_sf"/>
</dbReference>
<dbReference type="Proteomes" id="UP000054498">
    <property type="component" value="Unassembled WGS sequence"/>
</dbReference>
<dbReference type="OrthoDB" id="8904098at2759"/>
<evidence type="ECO:0000313" key="8">
    <source>
        <dbReference type="Proteomes" id="UP000054498"/>
    </source>
</evidence>
<evidence type="ECO:0000313" key="7">
    <source>
        <dbReference type="EMBL" id="KIY94866.1"/>
    </source>
</evidence>
<evidence type="ECO:0000256" key="5">
    <source>
        <dbReference type="ARBA" id="ARBA00023136"/>
    </source>
</evidence>
<comment type="subcellular location">
    <subcellularLocation>
        <location evidence="1">Membrane</location>
        <topology evidence="1">Multi-pass membrane protein</topology>
    </subcellularLocation>
</comment>
<evidence type="ECO:0000256" key="2">
    <source>
        <dbReference type="ARBA" id="ARBA00005982"/>
    </source>
</evidence>
<evidence type="ECO:0000256" key="4">
    <source>
        <dbReference type="ARBA" id="ARBA00022989"/>
    </source>
</evidence>
<dbReference type="Pfam" id="PF00854">
    <property type="entry name" value="PTR2"/>
    <property type="match status" value="1"/>
</dbReference>
<name>A0A0D2LZV3_9CHLO</name>
<feature type="transmembrane region" description="Helical" evidence="6">
    <location>
        <begin position="6"/>
        <end position="29"/>
    </location>
</feature>
<dbReference type="Gene3D" id="1.20.1250.20">
    <property type="entry name" value="MFS general substrate transporter like domains"/>
    <property type="match status" value="1"/>
</dbReference>
<protein>
    <submittedName>
        <fullName evidence="7">Peptide transporter PTR2</fullName>
    </submittedName>
</protein>
<dbReference type="KEGG" id="mng:MNEG_13095"/>
<feature type="transmembrane region" description="Helical" evidence="6">
    <location>
        <begin position="83"/>
        <end position="102"/>
    </location>
</feature>
<dbReference type="AlphaFoldDB" id="A0A0D2LZV3"/>
<dbReference type="InterPro" id="IPR000109">
    <property type="entry name" value="POT_fam"/>
</dbReference>